<dbReference type="InterPro" id="IPR046982">
    <property type="entry name" value="BIN3/RVS161-like"/>
</dbReference>
<dbReference type="SUPFAM" id="SSF103657">
    <property type="entry name" value="BAR/IMD domain-like"/>
    <property type="match status" value="1"/>
</dbReference>
<evidence type="ECO:0000313" key="7">
    <source>
        <dbReference type="Proteomes" id="UP000316270"/>
    </source>
</evidence>
<feature type="compositionally biased region" description="Polar residues" evidence="4">
    <location>
        <begin position="41"/>
        <end position="55"/>
    </location>
</feature>
<dbReference type="InterPro" id="IPR027267">
    <property type="entry name" value="AH/BAR_dom_sf"/>
</dbReference>
<evidence type="ECO:0000256" key="2">
    <source>
        <dbReference type="ARBA" id="ARBA00022490"/>
    </source>
</evidence>
<dbReference type="PANTHER" id="PTHR47174:SF3">
    <property type="entry name" value="BRIDGING INTEGRATOR 3"/>
    <property type="match status" value="1"/>
</dbReference>
<proteinExistence type="predicted"/>
<keyword evidence="2" id="KW-0963">Cytoplasm</keyword>
<accession>A0A517L363</accession>
<evidence type="ECO:0000256" key="4">
    <source>
        <dbReference type="SAM" id="MobiDB-lite"/>
    </source>
</evidence>
<dbReference type="Gene3D" id="1.20.1270.60">
    <property type="entry name" value="Arfaptin homology (AH) domain/BAR domain"/>
    <property type="match status" value="1"/>
</dbReference>
<dbReference type="AlphaFoldDB" id="A0A517L363"/>
<dbReference type="GO" id="GO:0031097">
    <property type="term" value="C:medial cortex"/>
    <property type="evidence" value="ECO:0007669"/>
    <property type="project" value="TreeGrafter"/>
</dbReference>
<dbReference type="GO" id="GO:0007015">
    <property type="term" value="P:actin filament organization"/>
    <property type="evidence" value="ECO:0007669"/>
    <property type="project" value="InterPro"/>
</dbReference>
<evidence type="ECO:0000256" key="1">
    <source>
        <dbReference type="ARBA" id="ARBA00004245"/>
    </source>
</evidence>
<dbReference type="OrthoDB" id="446293at2759"/>
<feature type="compositionally biased region" description="Basic and acidic residues" evidence="4">
    <location>
        <begin position="23"/>
        <end position="37"/>
    </location>
</feature>
<reference evidence="6 7" key="1">
    <citation type="submission" date="2019-07" db="EMBL/GenBank/DDBJ databases">
        <title>Finished genome of Venturia effusa.</title>
        <authorList>
            <person name="Young C.A."/>
            <person name="Cox M.P."/>
            <person name="Ganley A.R.D."/>
            <person name="David W.J."/>
        </authorList>
    </citation>
    <scope>NUCLEOTIDE SEQUENCE [LARGE SCALE GENOMIC DNA]</scope>
    <source>
        <strain evidence="7">albino</strain>
    </source>
</reference>
<protein>
    <submittedName>
        <fullName evidence="6">BAR adaptor protein Hob3</fullName>
    </submittedName>
</protein>
<evidence type="ECO:0000313" key="6">
    <source>
        <dbReference type="EMBL" id="QDS70077.1"/>
    </source>
</evidence>
<dbReference type="GO" id="GO:0030479">
    <property type="term" value="C:actin cortical patch"/>
    <property type="evidence" value="ECO:0007669"/>
    <property type="project" value="TreeGrafter"/>
</dbReference>
<feature type="domain" description="BAR" evidence="5">
    <location>
        <begin position="51"/>
        <end position="271"/>
    </location>
</feature>
<gene>
    <name evidence="6" type="primary">HOB3</name>
    <name evidence="6" type="ORF">FKW77_004735</name>
</gene>
<keyword evidence="7" id="KW-1185">Reference proteome</keyword>
<name>A0A517L363_9PEZI</name>
<sequence length="295" mass="33560">MTPVPYLEPPSTSKHVVVRLQKEGRPGRHPSHDEDRYGLQSALTDPSSYKQTRTVGQVEKTNDRDFETELRRYKTMETAANKLQKEAKGYLDSLRAMTASQMRIAETIDAFYGDAGTRDGVSRSYKSAVEDLDAETIKALDGPYRKCVLEPISRFCAYFPDINECVKKRQNKLTDYDGLRAKVKKLTEKPDKDVQKLPLAEREAEAARSAYEGLNTQLLDELPQLIDLRVPYLDPSFEALVKIQLRFCAEAYSRMAQVQQFLDKDTREQYAEGHLDARVEEVLQEIRGLSISGTV</sequence>
<dbReference type="EMBL" id="CP042188">
    <property type="protein sequence ID" value="QDS70077.1"/>
    <property type="molecule type" value="Genomic_DNA"/>
</dbReference>
<dbReference type="FunFam" id="1.20.1270.60:FF:000014">
    <property type="entry name" value="Protein hob3, variant"/>
    <property type="match status" value="1"/>
</dbReference>
<dbReference type="Pfam" id="PF03114">
    <property type="entry name" value="BAR"/>
    <property type="match status" value="1"/>
</dbReference>
<dbReference type="GO" id="GO:0006897">
    <property type="term" value="P:endocytosis"/>
    <property type="evidence" value="ECO:0007669"/>
    <property type="project" value="InterPro"/>
</dbReference>
<dbReference type="GO" id="GO:0008289">
    <property type="term" value="F:lipid binding"/>
    <property type="evidence" value="ECO:0007669"/>
    <property type="project" value="TreeGrafter"/>
</dbReference>
<dbReference type="InterPro" id="IPR004148">
    <property type="entry name" value="BAR_dom"/>
</dbReference>
<evidence type="ECO:0000256" key="3">
    <source>
        <dbReference type="ARBA" id="ARBA00023212"/>
    </source>
</evidence>
<dbReference type="GO" id="GO:0097320">
    <property type="term" value="P:plasma membrane tubulation"/>
    <property type="evidence" value="ECO:0007669"/>
    <property type="project" value="TreeGrafter"/>
</dbReference>
<dbReference type="STRING" id="50376.A0A517L363"/>
<dbReference type="CDD" id="cd07591">
    <property type="entry name" value="BAR_Rvs161p"/>
    <property type="match status" value="1"/>
</dbReference>
<dbReference type="PRINTS" id="PR01251">
    <property type="entry name" value="AMPHIPHYSIN"/>
</dbReference>
<dbReference type="GO" id="GO:0043332">
    <property type="term" value="C:mating projection tip"/>
    <property type="evidence" value="ECO:0007669"/>
    <property type="project" value="TreeGrafter"/>
</dbReference>
<dbReference type="InterPro" id="IPR037429">
    <property type="entry name" value="Rvs161/Hob3_BAR"/>
</dbReference>
<organism evidence="6 7">
    <name type="scientific">Venturia effusa</name>
    <dbReference type="NCBI Taxonomy" id="50376"/>
    <lineage>
        <taxon>Eukaryota</taxon>
        <taxon>Fungi</taxon>
        <taxon>Dikarya</taxon>
        <taxon>Ascomycota</taxon>
        <taxon>Pezizomycotina</taxon>
        <taxon>Dothideomycetes</taxon>
        <taxon>Pleosporomycetidae</taxon>
        <taxon>Venturiales</taxon>
        <taxon>Venturiaceae</taxon>
        <taxon>Venturia</taxon>
    </lineage>
</organism>
<dbReference type="PANTHER" id="PTHR47174">
    <property type="entry name" value="BRIDGING INTEGRATOR 3"/>
    <property type="match status" value="1"/>
</dbReference>
<dbReference type="GO" id="GO:1990528">
    <property type="term" value="C:Rvs161p-Rvs167p complex"/>
    <property type="evidence" value="ECO:0007669"/>
    <property type="project" value="TreeGrafter"/>
</dbReference>
<dbReference type="SMART" id="SM00721">
    <property type="entry name" value="BAR"/>
    <property type="match status" value="1"/>
</dbReference>
<feature type="region of interest" description="Disordered" evidence="4">
    <location>
        <begin position="23"/>
        <end position="57"/>
    </location>
</feature>
<evidence type="ECO:0000259" key="5">
    <source>
        <dbReference type="PROSITE" id="PS51021"/>
    </source>
</evidence>
<dbReference type="PROSITE" id="PS51021">
    <property type="entry name" value="BAR"/>
    <property type="match status" value="1"/>
</dbReference>
<dbReference type="GO" id="GO:0051666">
    <property type="term" value="P:actin cortical patch localization"/>
    <property type="evidence" value="ECO:0007669"/>
    <property type="project" value="InterPro"/>
</dbReference>
<dbReference type="Proteomes" id="UP000316270">
    <property type="component" value="Chromosome 4"/>
</dbReference>
<keyword evidence="3" id="KW-0206">Cytoskeleton</keyword>
<comment type="subcellular location">
    <subcellularLocation>
        <location evidence="1">Cytoplasm</location>
        <location evidence="1">Cytoskeleton</location>
    </subcellularLocation>
</comment>